<gene>
    <name evidence="2" type="ORF">FOL01_0711</name>
</gene>
<dbReference type="AlphaFoldDB" id="A0A1L6RAS6"/>
<keyword evidence="3" id="KW-1185">Reference proteome</keyword>
<keyword evidence="1" id="KW-1133">Transmembrane helix</keyword>
<organism evidence="2 3">
    <name type="scientific">Weissella jogaejeotgali</name>
    <dbReference type="NCBI Taxonomy" id="1631871"/>
    <lineage>
        <taxon>Bacteria</taxon>
        <taxon>Bacillati</taxon>
        <taxon>Bacillota</taxon>
        <taxon>Bacilli</taxon>
        <taxon>Lactobacillales</taxon>
        <taxon>Lactobacillaceae</taxon>
        <taxon>Weissella</taxon>
    </lineage>
</organism>
<sequence length="316" mass="35074">MNKTVVVSTTVVVTAVVVGGGTYAFLHTPKRQFESNLVKMTKSDDNIANFRVKANGTVDDMGSVSGTLKADSQNENKLDVHLKVTDKNTPEAMNIKMDKKHIYVSADMLTSSVKEYGLKGLTKVTKSLDKYWLDSSQSESLKDSYSSIDTKEVRSDATAVTEWFKDLDSNKFKKVSNGYRVNLNKADMKSLMTKISKTKSGKEISKSEWQEAKSALDPIKNFMLKLTVGDKGNSFAIDFSGKENNRKEQLTSKINTKRDDKLKVKMPAKSLIKTESQLSELLEGKMLAYYSDQIASSIDEFNSSVSSSTNDEVLDA</sequence>
<name>A0A1L6RAS6_9LACO</name>
<dbReference type="STRING" id="1631871.FOL01_0711"/>
<keyword evidence="1" id="KW-0812">Transmembrane</keyword>
<evidence type="ECO:0000256" key="1">
    <source>
        <dbReference type="SAM" id="Phobius"/>
    </source>
</evidence>
<feature type="transmembrane region" description="Helical" evidence="1">
    <location>
        <begin position="6"/>
        <end position="26"/>
    </location>
</feature>
<dbReference type="OrthoDB" id="2148713at2"/>
<dbReference type="RefSeq" id="WP_075269414.1">
    <property type="nucleotide sequence ID" value="NZ_CP014332.1"/>
</dbReference>
<protein>
    <submittedName>
        <fullName evidence="2">Uncharacterized protein</fullName>
    </submittedName>
</protein>
<dbReference type="Proteomes" id="UP000185473">
    <property type="component" value="Chromosome"/>
</dbReference>
<accession>A0A1L6RAS6</accession>
<reference evidence="2 3" key="1">
    <citation type="submission" date="2016-02" db="EMBL/GenBank/DDBJ databases">
        <title>Complete Genome Sequence of Weissella jogaejeotgali FOL01.</title>
        <authorList>
            <person name="Lee J.-H."/>
            <person name="Ku H.-J."/>
        </authorList>
    </citation>
    <scope>NUCLEOTIDE SEQUENCE [LARGE SCALE GENOMIC DNA]</scope>
    <source>
        <strain evidence="2 3">FOL01</strain>
    </source>
</reference>
<proteinExistence type="predicted"/>
<keyword evidence="1" id="KW-0472">Membrane</keyword>
<evidence type="ECO:0000313" key="2">
    <source>
        <dbReference type="EMBL" id="APS41570.1"/>
    </source>
</evidence>
<evidence type="ECO:0000313" key="3">
    <source>
        <dbReference type="Proteomes" id="UP000185473"/>
    </source>
</evidence>
<dbReference type="EMBL" id="CP014332">
    <property type="protein sequence ID" value="APS41570.1"/>
    <property type="molecule type" value="Genomic_DNA"/>
</dbReference>
<dbReference type="KEGG" id="wjo:FOL01_0711"/>